<dbReference type="Proteomes" id="UP000035054">
    <property type="component" value="Unassembled WGS sequence"/>
</dbReference>
<proteinExistence type="predicted"/>
<organism evidence="1 2">
    <name type="scientific">Candidatus Synechococcus spongiarum 142</name>
    <dbReference type="NCBI Taxonomy" id="1608213"/>
    <lineage>
        <taxon>Bacteria</taxon>
        <taxon>Bacillati</taxon>
        <taxon>Cyanobacteriota</taxon>
        <taxon>Cyanophyceae</taxon>
        <taxon>Synechococcales</taxon>
        <taxon>Synechococcaceae</taxon>
        <taxon>Synechococcus</taxon>
    </lineage>
</organism>
<evidence type="ECO:0000313" key="2">
    <source>
        <dbReference type="Proteomes" id="UP000035054"/>
    </source>
</evidence>
<gene>
    <name evidence="1" type="ORF">TH68_05645</name>
</gene>
<comment type="caution">
    <text evidence="1">The sequence shown here is derived from an EMBL/GenBank/DDBJ whole genome shotgun (WGS) entry which is preliminary data.</text>
</comment>
<sequence>MTTSAVPLADLRRDLINALPAEVDQESEEISVTQLYVSWSHSKALRLESSLVIGARGVGKSVWSRALQEKAGRKILPANLFPYPLQVHPGFGTVSKRASYPPPETFEALLNQHNHQPYAIWQAVLCRALATTMPQDRHEGIPIGHWRDTVAWVVANEGESVAALIEQADRWFQERNEGFLLVFDALDRVSSTGRWQIVDQAIRDLLRLVLQLKASRRLHAKVFLRTDQYERGNFAGIPDLSKLQSTRVELIWSRIDLHGLLWQRLTNAPSHTSTRDQFRTWCQAAVARQRSLSNLDLFSDPSPTPTVSQGERWSLPSALQQNDQLQRALFAKLAGHWMGKDRRRGVPYLWIVNHLADGQGQASPRSFLAAIRQAAEDSRQRYDDYPLALHYDSLKRGVQAASEIRINELAEDHPWMKELMQPLRGLSVPCPTDQLENRWQTEFDQIPDGVPDLLARLPERLGKQGLRGVMDYLEQLGLITFMLDGRINMPDLYRLGFRLGRRGGIKPALRSSQTT</sequence>
<evidence type="ECO:0000313" key="1">
    <source>
        <dbReference type="EMBL" id="KKZ14124.1"/>
    </source>
</evidence>
<dbReference type="EMBL" id="JXUO01000186">
    <property type="protein sequence ID" value="KKZ14124.1"/>
    <property type="molecule type" value="Genomic_DNA"/>
</dbReference>
<protein>
    <recommendedName>
        <fullName evidence="3">Orc1-like AAA ATPase domain-containing protein</fullName>
    </recommendedName>
</protein>
<accession>A0A6N3X861</accession>
<evidence type="ECO:0008006" key="3">
    <source>
        <dbReference type="Google" id="ProtNLM"/>
    </source>
</evidence>
<dbReference type="AlphaFoldDB" id="A0A6N3X861"/>
<name>A0A6N3X861_9SYNE</name>
<reference evidence="1 2" key="1">
    <citation type="submission" date="2015-01" db="EMBL/GenBank/DDBJ databases">
        <title>Lifestyle Evolution in Cyanobacterial Symbionts of Sponges.</title>
        <authorList>
            <person name="Burgsdorf I."/>
            <person name="Slaby B.M."/>
            <person name="Handley K.M."/>
            <person name="Haber M."/>
            <person name="Blom J."/>
            <person name="Marshall C.W."/>
            <person name="Gilbert J.A."/>
            <person name="Hentschel U."/>
            <person name="Steindler L."/>
        </authorList>
    </citation>
    <scope>NUCLEOTIDE SEQUENCE [LARGE SCALE GENOMIC DNA]</scope>
    <source>
        <strain evidence="1">142</strain>
    </source>
</reference>